<evidence type="ECO:0000313" key="1">
    <source>
        <dbReference type="EMBL" id="GBP71865.1"/>
    </source>
</evidence>
<accession>A0A4C1YBM1</accession>
<dbReference type="EMBL" id="BGZK01001124">
    <property type="protein sequence ID" value="GBP71865.1"/>
    <property type="molecule type" value="Genomic_DNA"/>
</dbReference>
<comment type="caution">
    <text evidence="1">The sequence shown here is derived from an EMBL/GenBank/DDBJ whole genome shotgun (WGS) entry which is preliminary data.</text>
</comment>
<reference evidence="1 2" key="1">
    <citation type="journal article" date="2019" name="Commun. Biol.">
        <title>The bagworm genome reveals a unique fibroin gene that provides high tensile strength.</title>
        <authorList>
            <person name="Kono N."/>
            <person name="Nakamura H."/>
            <person name="Ohtoshi R."/>
            <person name="Tomita M."/>
            <person name="Numata K."/>
            <person name="Arakawa K."/>
        </authorList>
    </citation>
    <scope>NUCLEOTIDE SEQUENCE [LARGE SCALE GENOMIC DNA]</scope>
</reference>
<dbReference type="AlphaFoldDB" id="A0A4C1YBM1"/>
<proteinExistence type="predicted"/>
<keyword evidence="2" id="KW-1185">Reference proteome</keyword>
<sequence length="233" mass="26670">MCPRTRPEFPAHAFYRDAVGHDEKLKAKFFNKYFVQQTVDLNENISDTQSLCPVLSFYEAVEKSFHIDLRRNSRGDTRTSKKYVGAAQRLLTRLSSVAIRVVRFSGNRLGVVKCVRKALRTLFTSRLCTGSPFVVFPPLKKRSTSSMKSCCCARGRPIIVEWERDARHSAGLSLVRDNFPLAYRSSRLMKRVTTRMQPQHRYLRSGYSDARRRAAPRVALFMNEALSSLDDAP</sequence>
<evidence type="ECO:0000313" key="2">
    <source>
        <dbReference type="Proteomes" id="UP000299102"/>
    </source>
</evidence>
<name>A0A4C1YBM1_EUMVA</name>
<dbReference type="Proteomes" id="UP000299102">
    <property type="component" value="Unassembled WGS sequence"/>
</dbReference>
<protein>
    <submittedName>
        <fullName evidence="1">Uncharacterized protein</fullName>
    </submittedName>
</protein>
<organism evidence="1 2">
    <name type="scientific">Eumeta variegata</name>
    <name type="common">Bagworm moth</name>
    <name type="synonym">Eumeta japonica</name>
    <dbReference type="NCBI Taxonomy" id="151549"/>
    <lineage>
        <taxon>Eukaryota</taxon>
        <taxon>Metazoa</taxon>
        <taxon>Ecdysozoa</taxon>
        <taxon>Arthropoda</taxon>
        <taxon>Hexapoda</taxon>
        <taxon>Insecta</taxon>
        <taxon>Pterygota</taxon>
        <taxon>Neoptera</taxon>
        <taxon>Endopterygota</taxon>
        <taxon>Lepidoptera</taxon>
        <taxon>Glossata</taxon>
        <taxon>Ditrysia</taxon>
        <taxon>Tineoidea</taxon>
        <taxon>Psychidae</taxon>
        <taxon>Oiketicinae</taxon>
        <taxon>Eumeta</taxon>
    </lineage>
</organism>
<gene>
    <name evidence="1" type="ORF">EVAR_58922_1</name>
</gene>